<reference evidence="6 7" key="1">
    <citation type="submission" date="2016-09" db="EMBL/GenBank/DDBJ databases">
        <title>Metabolic pathway, cell adaptation mechanisms and a novel monoxygenase revealed through proteogenomic-transcription analysis of a Sphingomonas haloaromaticamans strain degrading the fungicide ortho-phenylphenol.</title>
        <authorList>
            <person name="Perruchon C."/>
            <person name="Papadopoulou E.S."/>
            <person name="Rousidou C."/>
            <person name="Vasileiadis S."/>
            <person name="Tanou G."/>
            <person name="Amoutzias G."/>
            <person name="Molassiotis A."/>
            <person name="Karpouzas D.G."/>
        </authorList>
    </citation>
    <scope>NUCLEOTIDE SEQUENCE [LARGE SCALE GENOMIC DNA]</scope>
    <source>
        <strain evidence="6 7">P3</strain>
    </source>
</reference>
<dbReference type="PROSITE" id="PS51318">
    <property type="entry name" value="TAT"/>
    <property type="match status" value="1"/>
</dbReference>
<dbReference type="RefSeq" id="WP_070933557.1">
    <property type="nucleotide sequence ID" value="NZ_MIPT01000001.1"/>
</dbReference>
<dbReference type="InterPro" id="IPR006311">
    <property type="entry name" value="TAT_signal"/>
</dbReference>
<dbReference type="PIRSF" id="PIRSF004846">
    <property type="entry name" value="ModA"/>
    <property type="match status" value="1"/>
</dbReference>
<dbReference type="GO" id="GO:0046872">
    <property type="term" value="F:metal ion binding"/>
    <property type="evidence" value="ECO:0007669"/>
    <property type="project" value="UniProtKB-KW"/>
</dbReference>
<keyword evidence="3 5" id="KW-0732">Signal</keyword>
<keyword evidence="7" id="KW-1185">Reference proteome</keyword>
<evidence type="ECO:0000256" key="2">
    <source>
        <dbReference type="ARBA" id="ARBA00022723"/>
    </source>
</evidence>
<name>A0A1S1HDM7_9SPHN</name>
<comment type="similarity">
    <text evidence="1">Belongs to the bacterial solute-binding protein ModA family.</text>
</comment>
<dbReference type="Gene3D" id="3.40.190.10">
    <property type="entry name" value="Periplasmic binding protein-like II"/>
    <property type="match status" value="2"/>
</dbReference>
<feature type="binding site" evidence="4">
    <location>
        <position position="68"/>
    </location>
    <ligand>
        <name>molybdate</name>
        <dbReference type="ChEBI" id="CHEBI:36264"/>
    </ligand>
</feature>
<feature type="signal peptide" evidence="5">
    <location>
        <begin position="1"/>
        <end position="28"/>
    </location>
</feature>
<dbReference type="AlphaFoldDB" id="A0A1S1HDM7"/>
<evidence type="ECO:0000256" key="5">
    <source>
        <dbReference type="SAM" id="SignalP"/>
    </source>
</evidence>
<dbReference type="InterPro" id="IPR044084">
    <property type="entry name" value="AvModA-like_subst-bd"/>
</dbReference>
<dbReference type="Proteomes" id="UP000179467">
    <property type="component" value="Unassembled WGS sequence"/>
</dbReference>
<proteinExistence type="inferred from homology"/>
<dbReference type="InterPro" id="IPR050682">
    <property type="entry name" value="ModA/WtpA"/>
</dbReference>
<organism evidence="6 7">
    <name type="scientific">Edaphosphingomonas haloaromaticamans</name>
    <dbReference type="NCBI Taxonomy" id="653954"/>
    <lineage>
        <taxon>Bacteria</taxon>
        <taxon>Pseudomonadati</taxon>
        <taxon>Pseudomonadota</taxon>
        <taxon>Alphaproteobacteria</taxon>
        <taxon>Sphingomonadales</taxon>
        <taxon>Rhizorhabdaceae</taxon>
        <taxon>Edaphosphingomonas</taxon>
    </lineage>
</organism>
<dbReference type="NCBIfam" id="TIGR01256">
    <property type="entry name" value="modA"/>
    <property type="match status" value="1"/>
</dbReference>
<dbReference type="PANTHER" id="PTHR30632:SF14">
    <property type="entry name" value="TUNGSTATE_MOLYBDATE_CHROMATE-BINDING PROTEIN MODA"/>
    <property type="match status" value="1"/>
</dbReference>
<dbReference type="EMBL" id="MIPT01000001">
    <property type="protein sequence ID" value="OHT19631.1"/>
    <property type="molecule type" value="Genomic_DNA"/>
</dbReference>
<sequence length="271" mass="28615">MQSFGRRAILALAGTFALAGSLAPAAIAAPTDEPAIAAAADLNAALPQIADLFRRKTGRTVKLTFGASGNLTQQILNGAPFQLFLSADESYVARLAEAGRTVDGGTLYATGRIGLFTPRGSPVKADGRLADLAAAIRDGRLRKFAIANPEHAPYGRAAREALTTAKLWDAIQPRLVLGENVAQATQFATSGSADGGIIPLSLAMTPQVQAAGRFALIPAEWHKPLRQRAVLMKGAGETARAFYAFMQSPEAHKLLDHYGFTLPRTGQSKPR</sequence>
<dbReference type="OrthoDB" id="9785015at2"/>
<accession>A0A1S1HDM7</accession>
<evidence type="ECO:0000313" key="7">
    <source>
        <dbReference type="Proteomes" id="UP000179467"/>
    </source>
</evidence>
<feature type="chain" id="PRO_5010272894" evidence="5">
    <location>
        <begin position="29"/>
        <end position="271"/>
    </location>
</feature>
<feature type="binding site" evidence="4">
    <location>
        <position position="181"/>
    </location>
    <ligand>
        <name>molybdate</name>
        <dbReference type="ChEBI" id="CHEBI:36264"/>
    </ligand>
</feature>
<dbReference type="SUPFAM" id="SSF53850">
    <property type="entry name" value="Periplasmic binding protein-like II"/>
    <property type="match status" value="1"/>
</dbReference>
<protein>
    <submittedName>
        <fullName evidence="6">Molybdate-binding periplasmic protein</fullName>
    </submittedName>
</protein>
<keyword evidence="4" id="KW-0500">Molybdenum</keyword>
<keyword evidence="2 4" id="KW-0479">Metal-binding</keyword>
<evidence type="ECO:0000256" key="1">
    <source>
        <dbReference type="ARBA" id="ARBA00009175"/>
    </source>
</evidence>
<evidence type="ECO:0000256" key="3">
    <source>
        <dbReference type="ARBA" id="ARBA00022729"/>
    </source>
</evidence>
<dbReference type="InterPro" id="IPR005950">
    <property type="entry name" value="ModA"/>
</dbReference>
<dbReference type="GO" id="GO:0015689">
    <property type="term" value="P:molybdate ion transport"/>
    <property type="evidence" value="ECO:0007669"/>
    <property type="project" value="InterPro"/>
</dbReference>
<dbReference type="Pfam" id="PF13531">
    <property type="entry name" value="SBP_bac_11"/>
    <property type="match status" value="1"/>
</dbReference>
<evidence type="ECO:0000313" key="6">
    <source>
        <dbReference type="EMBL" id="OHT19631.1"/>
    </source>
</evidence>
<gene>
    <name evidence="6" type="primary">modA</name>
    <name evidence="6" type="ORF">BHE75_01618</name>
</gene>
<dbReference type="CDD" id="cd13539">
    <property type="entry name" value="PBP2_AvModA"/>
    <property type="match status" value="1"/>
</dbReference>
<evidence type="ECO:0000256" key="4">
    <source>
        <dbReference type="PIRSR" id="PIRSR004846-1"/>
    </source>
</evidence>
<dbReference type="PANTHER" id="PTHR30632">
    <property type="entry name" value="MOLYBDATE-BINDING PERIPLASMIC PROTEIN"/>
    <property type="match status" value="1"/>
</dbReference>
<dbReference type="GO" id="GO:0030973">
    <property type="term" value="F:molybdate ion binding"/>
    <property type="evidence" value="ECO:0007669"/>
    <property type="project" value="InterPro"/>
</dbReference>
<comment type="caution">
    <text evidence="6">The sequence shown here is derived from an EMBL/GenBank/DDBJ whole genome shotgun (WGS) entry which is preliminary data.</text>
</comment>